<dbReference type="RefSeq" id="WP_069155152.1">
    <property type="nucleotide sequence ID" value="NZ_BAABXS010000001.1"/>
</dbReference>
<name>A0A1E2ZZQ1_9FIRM</name>
<dbReference type="EMBL" id="MEHD01000008">
    <property type="protein sequence ID" value="ODR61013.1"/>
    <property type="molecule type" value="Genomic_DNA"/>
</dbReference>
<dbReference type="OrthoDB" id="6636823at2"/>
<comment type="caution">
    <text evidence="1">The sequence shown here is derived from an EMBL/GenBank/DDBJ whole genome shotgun (WGS) entry which is preliminary data.</text>
</comment>
<reference evidence="2 5" key="3">
    <citation type="submission" date="2016-08" db="EMBL/GenBank/DDBJ databases">
        <authorList>
            <person name="Seilhamer J.J."/>
        </authorList>
    </citation>
    <scope>NUCLEOTIDE SEQUENCE [LARGE SCALE GENOMIC DNA]</scope>
    <source>
        <strain evidence="2 5">NML150140-1</strain>
    </source>
</reference>
<evidence type="ECO:0000313" key="1">
    <source>
        <dbReference type="EMBL" id="ODM01879.1"/>
    </source>
</evidence>
<dbReference type="AlphaFoldDB" id="A0A1E2ZZQ1"/>
<dbReference type="PATRIC" id="fig|1432052.4.peg.6508"/>
<evidence type="ECO:0000313" key="5">
    <source>
        <dbReference type="Proteomes" id="UP000094271"/>
    </source>
</evidence>
<accession>A0A1E2ZZQ1</accession>
<proteinExistence type="predicted"/>
<gene>
    <name evidence="2" type="ORF">BEI59_27985</name>
    <name evidence="1" type="ORF">BEI61_05878</name>
    <name evidence="3" type="ORF">BEI63_02630</name>
</gene>
<sequence>MIPEDPVMLLSFMNMKLRDFYPSLDAFCDDCGADKEGIVEKLKGIDYIYDGERNQFV</sequence>
<dbReference type="EMBL" id="MEHA01000029">
    <property type="protein sequence ID" value="ODR44631.1"/>
    <property type="molecule type" value="Genomic_DNA"/>
</dbReference>
<evidence type="ECO:0000313" key="4">
    <source>
        <dbReference type="Proteomes" id="UP000094067"/>
    </source>
</evidence>
<keyword evidence="6" id="KW-1185">Reference proteome</keyword>
<evidence type="ECO:0000313" key="6">
    <source>
        <dbReference type="Proteomes" id="UP000094869"/>
    </source>
</evidence>
<protein>
    <submittedName>
        <fullName evidence="2">DUF4250 domain-containing protein</fullName>
    </submittedName>
</protein>
<dbReference type="Proteomes" id="UP000094067">
    <property type="component" value="Unassembled WGS sequence"/>
</dbReference>
<evidence type="ECO:0000313" key="2">
    <source>
        <dbReference type="EMBL" id="ODR44631.1"/>
    </source>
</evidence>
<organism evidence="1 4">
    <name type="scientific">Eisenbergiella tayi</name>
    <dbReference type="NCBI Taxonomy" id="1432052"/>
    <lineage>
        <taxon>Bacteria</taxon>
        <taxon>Bacillati</taxon>
        <taxon>Bacillota</taxon>
        <taxon>Clostridia</taxon>
        <taxon>Lachnospirales</taxon>
        <taxon>Lachnospiraceae</taxon>
        <taxon>Eisenbergiella</taxon>
    </lineage>
</organism>
<dbReference type="Pfam" id="PF14056">
    <property type="entry name" value="DUF4250"/>
    <property type="match status" value="1"/>
</dbReference>
<reference evidence="3 6" key="2">
    <citation type="submission" date="2016-08" db="EMBL/GenBank/DDBJ databases">
        <title>Characterization of Isolates of Eisenbergiella tayi Derived from Blood Cultures, Using Whole Genome Sequencing.</title>
        <authorList>
            <person name="Bernier A.-M."/>
            <person name="Burdz T."/>
            <person name="Wiebe D."/>
            <person name="Bernard K."/>
        </authorList>
    </citation>
    <scope>NUCLEOTIDE SEQUENCE [LARGE SCALE GENOMIC DNA]</scope>
    <source>
        <strain evidence="3 6">NML120146</strain>
    </source>
</reference>
<reference evidence="1 4" key="1">
    <citation type="submission" date="2016-07" db="EMBL/GenBank/DDBJ databases">
        <title>Characterization of isolates of Eisenbergiella tayi derived from blood cultures, using whole genome sequencing.</title>
        <authorList>
            <person name="Burdz T."/>
            <person name="Wiebe D."/>
            <person name="Huynh C."/>
            <person name="Bernard K."/>
        </authorList>
    </citation>
    <scope>NUCLEOTIDE SEQUENCE [LARGE SCALE GENOMIC DNA]</scope>
    <source>
        <strain evidence="1 4">NML 110608</strain>
    </source>
</reference>
<dbReference type="EMBL" id="MCGH01000005">
    <property type="protein sequence ID" value="ODM01879.1"/>
    <property type="molecule type" value="Genomic_DNA"/>
</dbReference>
<dbReference type="Proteomes" id="UP000094869">
    <property type="component" value="Unassembled WGS sequence"/>
</dbReference>
<dbReference type="Proteomes" id="UP000094271">
    <property type="component" value="Unassembled WGS sequence"/>
</dbReference>
<dbReference type="InterPro" id="IPR025346">
    <property type="entry name" value="DUF4250"/>
</dbReference>
<evidence type="ECO:0000313" key="3">
    <source>
        <dbReference type="EMBL" id="ODR61013.1"/>
    </source>
</evidence>